<keyword evidence="7 15" id="KW-0418">Kinase</keyword>
<keyword evidence="5 13" id="KW-0812">Transmembrane</keyword>
<dbReference type="CDD" id="cd06225">
    <property type="entry name" value="HAMP"/>
    <property type="match status" value="1"/>
</dbReference>
<dbReference type="Gene3D" id="6.10.340.10">
    <property type="match status" value="1"/>
</dbReference>
<organism evidence="15 16">
    <name type="scientific">Cohnella fermenti</name>
    <dbReference type="NCBI Taxonomy" id="2565925"/>
    <lineage>
        <taxon>Bacteria</taxon>
        <taxon>Bacillati</taxon>
        <taxon>Bacillota</taxon>
        <taxon>Bacilli</taxon>
        <taxon>Bacillales</taxon>
        <taxon>Paenibacillaceae</taxon>
        <taxon>Cohnella</taxon>
    </lineage>
</organism>
<dbReference type="PANTHER" id="PTHR34220">
    <property type="entry name" value="SENSOR HISTIDINE KINASE YPDA"/>
    <property type="match status" value="1"/>
</dbReference>
<feature type="transmembrane region" description="Helical" evidence="13">
    <location>
        <begin position="20"/>
        <end position="42"/>
    </location>
</feature>
<evidence type="ECO:0000256" key="11">
    <source>
        <dbReference type="ARBA" id="ARBA00023136"/>
    </source>
</evidence>
<dbReference type="GO" id="GO:0000155">
    <property type="term" value="F:phosphorelay sensor kinase activity"/>
    <property type="evidence" value="ECO:0007669"/>
    <property type="project" value="InterPro"/>
</dbReference>
<dbReference type="InterPro" id="IPR003594">
    <property type="entry name" value="HATPase_dom"/>
</dbReference>
<evidence type="ECO:0000256" key="1">
    <source>
        <dbReference type="ARBA" id="ARBA00004651"/>
    </source>
</evidence>
<keyword evidence="6" id="KW-0547">Nucleotide-binding</keyword>
<accession>A0A4S4BGJ0</accession>
<name>A0A4S4BGJ0_9BACL</name>
<dbReference type="Gene3D" id="3.30.565.10">
    <property type="entry name" value="Histidine kinase-like ATPase, C-terminal domain"/>
    <property type="match status" value="1"/>
</dbReference>
<reference evidence="15 16" key="1">
    <citation type="submission" date="2019-04" db="EMBL/GenBank/DDBJ databases">
        <title>Cohnella sp. nov. isolated from preserved vegetables.</title>
        <authorList>
            <person name="Lin S.-Y."/>
            <person name="Hung M.-H."/>
            <person name="Young C.-C."/>
        </authorList>
    </citation>
    <scope>NUCLEOTIDE SEQUENCE [LARGE SCALE GENOMIC DNA]</scope>
    <source>
        <strain evidence="15 16">CC-MHH1044</strain>
    </source>
</reference>
<dbReference type="Pfam" id="PF02518">
    <property type="entry name" value="HATPase_c"/>
    <property type="match status" value="1"/>
</dbReference>
<keyword evidence="8" id="KW-0067">ATP-binding</keyword>
<evidence type="ECO:0000256" key="7">
    <source>
        <dbReference type="ARBA" id="ARBA00022777"/>
    </source>
</evidence>
<dbReference type="RefSeq" id="WP_136373268.1">
    <property type="nucleotide sequence ID" value="NZ_SSOB01000053.1"/>
</dbReference>
<keyword evidence="10" id="KW-0902">Two-component regulatory system</keyword>
<feature type="transmembrane region" description="Helical" evidence="13">
    <location>
        <begin position="314"/>
        <end position="337"/>
    </location>
</feature>
<dbReference type="PANTHER" id="PTHR34220:SF11">
    <property type="entry name" value="SENSOR PROTEIN KINASE HPTS"/>
    <property type="match status" value="1"/>
</dbReference>
<evidence type="ECO:0000256" key="5">
    <source>
        <dbReference type="ARBA" id="ARBA00022692"/>
    </source>
</evidence>
<dbReference type="InterPro" id="IPR050640">
    <property type="entry name" value="Bact_2-comp_sensor_kinase"/>
</dbReference>
<dbReference type="InterPro" id="IPR003660">
    <property type="entry name" value="HAMP_dom"/>
</dbReference>
<dbReference type="SUPFAM" id="SSF158472">
    <property type="entry name" value="HAMP domain-like"/>
    <property type="match status" value="1"/>
</dbReference>
<evidence type="ECO:0000256" key="13">
    <source>
        <dbReference type="SAM" id="Phobius"/>
    </source>
</evidence>
<evidence type="ECO:0000259" key="14">
    <source>
        <dbReference type="PROSITE" id="PS50885"/>
    </source>
</evidence>
<evidence type="ECO:0000256" key="2">
    <source>
        <dbReference type="ARBA" id="ARBA00022475"/>
    </source>
</evidence>
<evidence type="ECO:0000256" key="12">
    <source>
        <dbReference type="SAM" id="MobiDB-lite"/>
    </source>
</evidence>
<evidence type="ECO:0000256" key="4">
    <source>
        <dbReference type="ARBA" id="ARBA00022679"/>
    </source>
</evidence>
<evidence type="ECO:0000256" key="6">
    <source>
        <dbReference type="ARBA" id="ARBA00022741"/>
    </source>
</evidence>
<evidence type="ECO:0000256" key="8">
    <source>
        <dbReference type="ARBA" id="ARBA00022840"/>
    </source>
</evidence>
<keyword evidence="9 13" id="KW-1133">Transmembrane helix</keyword>
<proteinExistence type="predicted"/>
<dbReference type="SMART" id="SM00304">
    <property type="entry name" value="HAMP"/>
    <property type="match status" value="1"/>
</dbReference>
<dbReference type="Pfam" id="PF00672">
    <property type="entry name" value="HAMP"/>
    <property type="match status" value="1"/>
</dbReference>
<keyword evidence="16" id="KW-1185">Reference proteome</keyword>
<dbReference type="Pfam" id="PF06580">
    <property type="entry name" value="His_kinase"/>
    <property type="match status" value="1"/>
</dbReference>
<dbReference type="GO" id="GO:0005524">
    <property type="term" value="F:ATP binding"/>
    <property type="evidence" value="ECO:0007669"/>
    <property type="project" value="UniProtKB-KW"/>
</dbReference>
<dbReference type="InterPro" id="IPR036890">
    <property type="entry name" value="HATPase_C_sf"/>
</dbReference>
<dbReference type="AlphaFoldDB" id="A0A4S4BGJ0"/>
<evidence type="ECO:0000256" key="9">
    <source>
        <dbReference type="ARBA" id="ARBA00022989"/>
    </source>
</evidence>
<evidence type="ECO:0000313" key="16">
    <source>
        <dbReference type="Proteomes" id="UP000310636"/>
    </source>
</evidence>
<feature type="compositionally biased region" description="Basic and acidic residues" evidence="12">
    <location>
        <begin position="601"/>
        <end position="614"/>
    </location>
</feature>
<feature type="region of interest" description="Disordered" evidence="12">
    <location>
        <begin position="583"/>
        <end position="614"/>
    </location>
</feature>
<keyword evidence="3" id="KW-0597">Phosphoprotein</keyword>
<comment type="caution">
    <text evidence="15">The sequence shown here is derived from an EMBL/GenBank/DDBJ whole genome shotgun (WGS) entry which is preliminary data.</text>
</comment>
<dbReference type="EMBL" id="SSOB01000053">
    <property type="protein sequence ID" value="THF73567.1"/>
    <property type="molecule type" value="Genomic_DNA"/>
</dbReference>
<dbReference type="GO" id="GO:0005886">
    <property type="term" value="C:plasma membrane"/>
    <property type="evidence" value="ECO:0007669"/>
    <property type="project" value="UniProtKB-SubCell"/>
</dbReference>
<dbReference type="InterPro" id="IPR010559">
    <property type="entry name" value="Sig_transdc_His_kin_internal"/>
</dbReference>
<evidence type="ECO:0000256" key="3">
    <source>
        <dbReference type="ARBA" id="ARBA00022553"/>
    </source>
</evidence>
<dbReference type="Proteomes" id="UP000310636">
    <property type="component" value="Unassembled WGS sequence"/>
</dbReference>
<dbReference type="PROSITE" id="PS50885">
    <property type="entry name" value="HAMP"/>
    <property type="match status" value="1"/>
</dbReference>
<dbReference type="SUPFAM" id="SSF55874">
    <property type="entry name" value="ATPase domain of HSP90 chaperone/DNA topoisomerase II/histidine kinase"/>
    <property type="match status" value="1"/>
</dbReference>
<keyword evidence="11 13" id="KW-0472">Membrane</keyword>
<gene>
    <name evidence="15" type="ORF">E6C55_28675</name>
</gene>
<keyword evidence="4" id="KW-0808">Transferase</keyword>
<dbReference type="OrthoDB" id="9776552at2"/>
<comment type="subcellular location">
    <subcellularLocation>
        <location evidence="1">Cell membrane</location>
        <topology evidence="1">Multi-pass membrane protein</topology>
    </subcellularLocation>
</comment>
<protein>
    <submittedName>
        <fullName evidence="15">Sensor histidine kinase</fullName>
    </submittedName>
</protein>
<evidence type="ECO:0000256" key="10">
    <source>
        <dbReference type="ARBA" id="ARBA00023012"/>
    </source>
</evidence>
<evidence type="ECO:0000313" key="15">
    <source>
        <dbReference type="EMBL" id="THF73567.1"/>
    </source>
</evidence>
<keyword evidence="2" id="KW-1003">Cell membrane</keyword>
<feature type="domain" description="HAMP" evidence="14">
    <location>
        <begin position="334"/>
        <end position="386"/>
    </location>
</feature>
<sequence>MRLRRIYRNYIQNNLFVKVIFVFAVIVILTVIGFSYFLFGYISASIVRNDLSNQREAMDRVNLYLEQKYEWVQSVVQISYRDNLLSDNVSYLLKHSYQEYIQYRLGEGYSPGSGNSTNAISYFGDKFEADADIRNIIVYSSDKQTLYAYKSVGSPKIYQTNTSRSYIPDMMSLDGANASTPNVWVRKLINQWDTRLYSMRVRINDKDTLKNIGQLIVYFDSEMVRQALTSSAGAAKGSILVLTADNQVMFDSSGRYYGHPYPYADRLGVYEDTAKLEEPSYVSILQSATSGYRIVGIAPKSEMAKSYERLKNTIILIAAVCILIAVIIPSLLIVSISRRTNKIVRFMKKVEGGDLNARLQDSREDELGQISRSFNEMVEELNRMIDREYKSELRLRQSEFAALQARVNPHFLYNTLEAIRMRALSQGADDVGEMIYSLAALFRGSIRPSAEAKLNEELEMCRLYLELFRIRYKDKLAFEIECPPELLAVRIPKLMLQPLVENYIVHGMESQRRDNRIAIRAEAANGLIRVKVWNNGKPIDPERLKRIRAELDYPETESSSFGLRSVHERLKLAYGAGYGLSLESDPEEGTTVTVEFPDPNRVVEERRKEDGEEG</sequence>